<feature type="domain" description="EamA" evidence="7">
    <location>
        <begin position="166"/>
        <end position="303"/>
    </location>
</feature>
<comment type="subcellular location">
    <subcellularLocation>
        <location evidence="1">Membrane</location>
        <topology evidence="1">Multi-pass membrane protein</topology>
    </subcellularLocation>
</comment>
<dbReference type="PANTHER" id="PTHR32322:SF2">
    <property type="entry name" value="EAMA DOMAIN-CONTAINING PROTEIN"/>
    <property type="match status" value="1"/>
</dbReference>
<dbReference type="RefSeq" id="WP_048362488.1">
    <property type="nucleotide sequence ID" value="NZ_JYLF01000001.1"/>
</dbReference>
<organism evidence="8 9">
    <name type="scientific">Pseudomonas weihenstephanensis</name>
    <dbReference type="NCBI Taxonomy" id="1608994"/>
    <lineage>
        <taxon>Bacteria</taxon>
        <taxon>Pseudomonadati</taxon>
        <taxon>Pseudomonadota</taxon>
        <taxon>Gammaproteobacteria</taxon>
        <taxon>Pseudomonadales</taxon>
        <taxon>Pseudomonadaceae</taxon>
        <taxon>Pseudomonas</taxon>
    </lineage>
</organism>
<dbReference type="EMBL" id="JYLF01000001">
    <property type="protein sequence ID" value="KMN15421.1"/>
    <property type="molecule type" value="Genomic_DNA"/>
</dbReference>
<dbReference type="InterPro" id="IPR037185">
    <property type="entry name" value="EmrE-like"/>
</dbReference>
<dbReference type="PATRIC" id="fig|1608994.3.peg.812"/>
<reference evidence="8 9" key="1">
    <citation type="submission" date="2015-02" db="EMBL/GenBank/DDBJ databases">
        <title>Pseudomonas helleri sp. nov. and Pseudomonas weihenstephanensis sp. nov., isolated from raw cows milk.</title>
        <authorList>
            <person name="von Neubeck M."/>
            <person name="Huptas C."/>
            <person name="Wenning M."/>
            <person name="Scherer S."/>
        </authorList>
    </citation>
    <scope>NUCLEOTIDE SEQUENCE [LARGE SCALE GENOMIC DNA]</scope>
    <source>
        <strain evidence="8 9">DSM 29166</strain>
    </source>
</reference>
<feature type="transmembrane region" description="Helical" evidence="6">
    <location>
        <begin position="20"/>
        <end position="38"/>
    </location>
</feature>
<dbReference type="PANTHER" id="PTHR32322">
    <property type="entry name" value="INNER MEMBRANE TRANSPORTER"/>
    <property type="match status" value="1"/>
</dbReference>
<feature type="transmembrane region" description="Helical" evidence="6">
    <location>
        <begin position="197"/>
        <end position="215"/>
    </location>
</feature>
<feature type="transmembrane region" description="Helical" evidence="6">
    <location>
        <begin position="133"/>
        <end position="151"/>
    </location>
</feature>
<dbReference type="SUPFAM" id="SSF103481">
    <property type="entry name" value="Multidrug resistance efflux transporter EmrE"/>
    <property type="match status" value="2"/>
</dbReference>
<name>A0A0J6LM39_9PSED</name>
<dbReference type="OrthoDB" id="5186724at2"/>
<dbReference type="Proteomes" id="UP000036325">
    <property type="component" value="Unassembled WGS sequence"/>
</dbReference>
<dbReference type="AlphaFoldDB" id="A0A0J6LM39"/>
<dbReference type="Gene3D" id="1.10.3730.20">
    <property type="match status" value="2"/>
</dbReference>
<evidence type="ECO:0000259" key="7">
    <source>
        <dbReference type="Pfam" id="PF00892"/>
    </source>
</evidence>
<dbReference type="GO" id="GO:0016020">
    <property type="term" value="C:membrane"/>
    <property type="evidence" value="ECO:0007669"/>
    <property type="project" value="UniProtKB-SubCell"/>
</dbReference>
<gene>
    <name evidence="8" type="ORF">TU86_01220</name>
</gene>
<keyword evidence="4 6" id="KW-1133">Transmembrane helix</keyword>
<feature type="transmembrane region" description="Helical" evidence="6">
    <location>
        <begin position="163"/>
        <end position="185"/>
    </location>
</feature>
<proteinExistence type="inferred from homology"/>
<feature type="transmembrane region" description="Helical" evidence="6">
    <location>
        <begin position="263"/>
        <end position="281"/>
    </location>
</feature>
<keyword evidence="3 6" id="KW-0812">Transmembrane</keyword>
<evidence type="ECO:0000313" key="9">
    <source>
        <dbReference type="Proteomes" id="UP000036325"/>
    </source>
</evidence>
<evidence type="ECO:0000256" key="3">
    <source>
        <dbReference type="ARBA" id="ARBA00022692"/>
    </source>
</evidence>
<protein>
    <submittedName>
        <fullName evidence="8">Multidrug transporter</fullName>
    </submittedName>
</protein>
<comment type="caution">
    <text evidence="8">The sequence shown here is derived from an EMBL/GenBank/DDBJ whole genome shotgun (WGS) entry which is preliminary data.</text>
</comment>
<dbReference type="InterPro" id="IPR050638">
    <property type="entry name" value="AA-Vitamin_Transporters"/>
</dbReference>
<evidence type="ECO:0000256" key="1">
    <source>
        <dbReference type="ARBA" id="ARBA00004141"/>
    </source>
</evidence>
<dbReference type="InterPro" id="IPR000620">
    <property type="entry name" value="EamA_dom"/>
</dbReference>
<evidence type="ECO:0000256" key="4">
    <source>
        <dbReference type="ARBA" id="ARBA00022989"/>
    </source>
</evidence>
<evidence type="ECO:0000313" key="8">
    <source>
        <dbReference type="EMBL" id="KMN15421.1"/>
    </source>
</evidence>
<feature type="transmembrane region" description="Helical" evidence="6">
    <location>
        <begin position="109"/>
        <end position="126"/>
    </location>
</feature>
<keyword evidence="5 6" id="KW-0472">Membrane</keyword>
<evidence type="ECO:0000256" key="6">
    <source>
        <dbReference type="SAM" id="Phobius"/>
    </source>
</evidence>
<sequence length="310" mass="32805">MNNAVACAPLHTGYTVYAKLVAVSCLWGGTFVAGRYLSTDVAPLLSASVRFVLASLTLLLVLSLKGQLVRQVTVSQALQLVLLGFFGVFAYNLFFFYGLHYISSSRASLIVALNPALIALTAFAFGRERLSRINVAGIALCIIGAMTVIVSKNTVSLTSVVAGAWRGDLLILGCVMSWVIYSVFARGLVRDIGPLHTVTYSVLAGTLMLLAAAVAQGELSAHALAAVNSTQWLSLIYLGVLGSALAYIWYYDGIQKIGVTQSGVFIALNPLSAVVLGMLILGERLSMPMLLGGLLAISGIVLCNRKAKIT</sequence>
<feature type="transmembrane region" description="Helical" evidence="6">
    <location>
        <begin position="44"/>
        <end position="64"/>
    </location>
</feature>
<evidence type="ECO:0000256" key="5">
    <source>
        <dbReference type="ARBA" id="ARBA00023136"/>
    </source>
</evidence>
<feature type="transmembrane region" description="Helical" evidence="6">
    <location>
        <begin position="235"/>
        <end position="251"/>
    </location>
</feature>
<accession>A0A0J6LM39</accession>
<comment type="similarity">
    <text evidence="2">Belongs to the EamA transporter family.</text>
</comment>
<dbReference type="Pfam" id="PF00892">
    <property type="entry name" value="EamA"/>
    <property type="match status" value="2"/>
</dbReference>
<dbReference type="STRING" id="1608994.TU86_01220"/>
<feature type="transmembrane region" description="Helical" evidence="6">
    <location>
        <begin position="76"/>
        <end position="97"/>
    </location>
</feature>
<evidence type="ECO:0000256" key="2">
    <source>
        <dbReference type="ARBA" id="ARBA00007362"/>
    </source>
</evidence>
<feature type="transmembrane region" description="Helical" evidence="6">
    <location>
        <begin position="287"/>
        <end position="304"/>
    </location>
</feature>
<feature type="domain" description="EamA" evidence="7">
    <location>
        <begin position="20"/>
        <end position="149"/>
    </location>
</feature>